<dbReference type="RefSeq" id="WP_004817380.1">
    <property type="nucleotide sequence ID" value="NZ_KB849455.1"/>
</dbReference>
<proteinExistence type="predicted"/>
<evidence type="ECO:0000256" key="2">
    <source>
        <dbReference type="SAM" id="SignalP"/>
    </source>
</evidence>
<keyword evidence="4" id="KW-1185">Reference proteome</keyword>
<evidence type="ECO:0000313" key="4">
    <source>
        <dbReference type="Proteomes" id="UP000013148"/>
    </source>
</evidence>
<keyword evidence="2" id="KW-0732">Signal</keyword>
<comment type="caution">
    <text evidence="3">The sequence shown here is derived from an EMBL/GenBank/DDBJ whole genome shotgun (WGS) entry which is preliminary data.</text>
</comment>
<gene>
    <name evidence="3" type="ORF">F964_00505</name>
</gene>
<feature type="compositionally biased region" description="Basic and acidic residues" evidence="1">
    <location>
        <begin position="37"/>
        <end position="56"/>
    </location>
</feature>
<name>N8YHE8_ACIGI</name>
<dbReference type="EMBL" id="APPJ01000004">
    <property type="protein sequence ID" value="ENV18705.1"/>
    <property type="molecule type" value="Genomic_DNA"/>
</dbReference>
<dbReference type="AlphaFoldDB" id="N8YHE8"/>
<accession>N8YHE8</accession>
<dbReference type="HOGENOM" id="CLU_1623611_0_0_6"/>
<feature type="region of interest" description="Disordered" evidence="1">
    <location>
        <begin position="23"/>
        <end position="56"/>
    </location>
</feature>
<feature type="chain" id="PRO_5004137241" evidence="2">
    <location>
        <begin position="21"/>
        <end position="163"/>
    </location>
</feature>
<evidence type="ECO:0000313" key="3">
    <source>
        <dbReference type="EMBL" id="ENV18705.1"/>
    </source>
</evidence>
<reference evidence="3 4" key="1">
    <citation type="submission" date="2013-02" db="EMBL/GenBank/DDBJ databases">
        <title>The Genome Sequence of Acinetobacter guillouiae NIPH 991.</title>
        <authorList>
            <consortium name="The Broad Institute Genome Sequencing Platform"/>
            <consortium name="The Broad Institute Genome Sequencing Center for Infectious Disease"/>
            <person name="Cerqueira G."/>
            <person name="Feldgarden M."/>
            <person name="Courvalin P."/>
            <person name="Perichon B."/>
            <person name="Grillot-Courvalin C."/>
            <person name="Clermont D."/>
            <person name="Rocha E."/>
            <person name="Yoon E.-J."/>
            <person name="Nemec A."/>
            <person name="Walker B."/>
            <person name="Young S.K."/>
            <person name="Zeng Q."/>
            <person name="Gargeya S."/>
            <person name="Fitzgerald M."/>
            <person name="Haas B."/>
            <person name="Abouelleil A."/>
            <person name="Alvarado L."/>
            <person name="Arachchi H.M."/>
            <person name="Berlin A.M."/>
            <person name="Chapman S.B."/>
            <person name="Dewar J."/>
            <person name="Goldberg J."/>
            <person name="Griggs A."/>
            <person name="Gujja S."/>
            <person name="Hansen M."/>
            <person name="Howarth C."/>
            <person name="Imamovic A."/>
            <person name="Larimer J."/>
            <person name="McCowan C."/>
            <person name="Murphy C."/>
            <person name="Neiman D."/>
            <person name="Pearson M."/>
            <person name="Priest M."/>
            <person name="Roberts A."/>
            <person name="Saif S."/>
            <person name="Shea T."/>
            <person name="Sisk P."/>
            <person name="Sykes S."/>
            <person name="Wortman J."/>
            <person name="Nusbaum C."/>
            <person name="Birren B."/>
        </authorList>
    </citation>
    <scope>NUCLEOTIDE SEQUENCE [LARGE SCALE GENOMIC DNA]</scope>
    <source>
        <strain evidence="3 4">NIPH 991</strain>
    </source>
</reference>
<protein>
    <submittedName>
        <fullName evidence="3">Uncharacterized protein</fullName>
    </submittedName>
</protein>
<evidence type="ECO:0000256" key="1">
    <source>
        <dbReference type="SAM" id="MobiDB-lite"/>
    </source>
</evidence>
<organism evidence="3 4">
    <name type="scientific">Acinetobacter guillouiae NIPH 991</name>
    <dbReference type="NCBI Taxonomy" id="1217656"/>
    <lineage>
        <taxon>Bacteria</taxon>
        <taxon>Pseudomonadati</taxon>
        <taxon>Pseudomonadota</taxon>
        <taxon>Gammaproteobacteria</taxon>
        <taxon>Moraxellales</taxon>
        <taxon>Moraxellaceae</taxon>
        <taxon>Acinetobacter</taxon>
    </lineage>
</organism>
<feature type="signal peptide" evidence="2">
    <location>
        <begin position="1"/>
        <end position="20"/>
    </location>
</feature>
<dbReference type="PATRIC" id="fig|1217656.3.peg.492"/>
<sequence length="163" mass="18292">MPLPWLIGAAVVAAGAAVVAALSDEDKSSNSNNNDDEDRRRRAAEHERKERERNEKKISIKQEFDQGVQKTYQEIITLLPNWVTIHGTMINNLTLSSNGSNFTQLESGLEKATKYQFVKDISLFEQVYGVNVKPTEEMKSTIKNVDLLQDEVNQLTLAIKALS</sequence>
<dbReference type="Proteomes" id="UP000013148">
    <property type="component" value="Unassembled WGS sequence"/>
</dbReference>